<sequence length="525" mass="59946">MQLPNVEEMSAAGKKWFALSIAGMVVADGRTDQSEMSFLREAINFLPDKEEIDITMAVIKECKTPELGPLDIDPKQAFLMLKYLAQLMVVDADLSTKEIRYFLSCGKLLGFNEEILTKLWKSARALLEKDLPQGIIETSNMEVKVSLMKIDDKGFTFRLGKALMPKVKIRLKVLKSFQSGDPKYVKDQHKEGDDAYWEVVSCQMLKQSSVKFDEGCYMVRATFEQKLADFHGILQLIHPENYAVVSDGGFFKAGKDSLLGSYVKCYVCDNPEIKFFVLHSKSMIIEANIFGVPSYIRSAGKLDYCDFNLIQVASCSKCGFSSNNREHFKRIKSDNPPFPVEKFSEGWDEKISPLLKKAQESADKFYGEQRDTTLGILSYELAIATFEQLASISPDVQKKTEWLRRQSSMLMTISELQMENKDRDAAEKNLNKVFDLWEPVFEKLKGTVIIHVCLLLFQIKIYFNDLQSAANYMKFLDNYDPDKKLVEGTEEFKELKLGAVKLKATFDDREILTKDKLKHFHLDDA</sequence>
<reference evidence="1" key="1">
    <citation type="submission" date="2018-05" db="EMBL/GenBank/DDBJ databases">
        <authorList>
            <person name="Lanie J.A."/>
            <person name="Ng W.-L."/>
            <person name="Kazmierczak K.M."/>
            <person name="Andrzejewski T.M."/>
            <person name="Davidsen T.M."/>
            <person name="Wayne K.J."/>
            <person name="Tettelin H."/>
            <person name="Glass J.I."/>
            <person name="Rusch D."/>
            <person name="Podicherti R."/>
            <person name="Tsui H.-C.T."/>
            <person name="Winkler M.E."/>
        </authorList>
    </citation>
    <scope>NUCLEOTIDE SEQUENCE</scope>
</reference>
<dbReference type="CDD" id="cd07177">
    <property type="entry name" value="terB_like"/>
    <property type="match status" value="1"/>
</dbReference>
<dbReference type="AlphaFoldDB" id="A0A381S2Q8"/>
<organism evidence="1">
    <name type="scientific">marine metagenome</name>
    <dbReference type="NCBI Taxonomy" id="408172"/>
    <lineage>
        <taxon>unclassified sequences</taxon>
        <taxon>metagenomes</taxon>
        <taxon>ecological metagenomes</taxon>
    </lineage>
</organism>
<dbReference type="InterPro" id="IPR029024">
    <property type="entry name" value="TerB-like"/>
</dbReference>
<dbReference type="Gene3D" id="1.10.3680.10">
    <property type="entry name" value="TerB-like"/>
    <property type="match status" value="1"/>
</dbReference>
<protein>
    <recommendedName>
        <fullName evidence="2">DUF2225 domain-containing protein</fullName>
    </recommendedName>
</protein>
<dbReference type="SUPFAM" id="SSF158682">
    <property type="entry name" value="TerB-like"/>
    <property type="match status" value="1"/>
</dbReference>
<dbReference type="EMBL" id="UINC01002598">
    <property type="protein sequence ID" value="SUZ98362.1"/>
    <property type="molecule type" value="Genomic_DNA"/>
</dbReference>
<evidence type="ECO:0008006" key="2">
    <source>
        <dbReference type="Google" id="ProtNLM"/>
    </source>
</evidence>
<dbReference type="Pfam" id="PF09986">
    <property type="entry name" value="DUF2225"/>
    <property type="match status" value="1"/>
</dbReference>
<accession>A0A381S2Q8</accession>
<gene>
    <name evidence="1" type="ORF">METZ01_LOCUS51216</name>
</gene>
<evidence type="ECO:0000313" key="1">
    <source>
        <dbReference type="EMBL" id="SUZ98362.1"/>
    </source>
</evidence>
<proteinExistence type="predicted"/>
<dbReference type="InterPro" id="IPR018708">
    <property type="entry name" value="DUF2225"/>
</dbReference>
<name>A0A381S2Q8_9ZZZZ</name>